<dbReference type="GO" id="GO:0005886">
    <property type="term" value="C:plasma membrane"/>
    <property type="evidence" value="ECO:0007669"/>
    <property type="project" value="UniProtKB-SubCell"/>
</dbReference>
<dbReference type="PANTHER" id="PTHR32024:SF1">
    <property type="entry name" value="KTR SYSTEM POTASSIUM UPTAKE PROTEIN B"/>
    <property type="match status" value="1"/>
</dbReference>
<feature type="transmembrane region" description="Helical" evidence="9">
    <location>
        <begin position="116"/>
        <end position="140"/>
    </location>
</feature>
<evidence type="ECO:0000313" key="11">
    <source>
        <dbReference type="Proteomes" id="UP000014387"/>
    </source>
</evidence>
<evidence type="ECO:0000313" key="10">
    <source>
        <dbReference type="EMBL" id="EPD31108.1"/>
    </source>
</evidence>
<organism evidence="10 11">
    <name type="scientific">Gleimia europaea ACS-120-V-Col10b</name>
    <dbReference type="NCBI Taxonomy" id="883069"/>
    <lineage>
        <taxon>Bacteria</taxon>
        <taxon>Bacillati</taxon>
        <taxon>Actinomycetota</taxon>
        <taxon>Actinomycetes</taxon>
        <taxon>Actinomycetales</taxon>
        <taxon>Actinomycetaceae</taxon>
        <taxon>Gleimia</taxon>
    </lineage>
</organism>
<evidence type="ECO:0000256" key="3">
    <source>
        <dbReference type="ARBA" id="ARBA00022475"/>
    </source>
</evidence>
<feature type="transmembrane region" description="Helical" evidence="9">
    <location>
        <begin position="451"/>
        <end position="469"/>
    </location>
</feature>
<feature type="transmembrane region" description="Helical" evidence="9">
    <location>
        <begin position="272"/>
        <end position="291"/>
    </location>
</feature>
<evidence type="ECO:0000256" key="2">
    <source>
        <dbReference type="ARBA" id="ARBA00022448"/>
    </source>
</evidence>
<dbReference type="Pfam" id="PF02386">
    <property type="entry name" value="TrkH"/>
    <property type="match status" value="1"/>
</dbReference>
<evidence type="ECO:0000256" key="9">
    <source>
        <dbReference type="SAM" id="Phobius"/>
    </source>
</evidence>
<dbReference type="InterPro" id="IPR003445">
    <property type="entry name" value="Cat_transpt"/>
</dbReference>
<keyword evidence="6" id="KW-0406">Ion transport</keyword>
<dbReference type="GO" id="GO:0030001">
    <property type="term" value="P:metal ion transport"/>
    <property type="evidence" value="ECO:0007669"/>
    <property type="project" value="UniProtKB-ARBA"/>
</dbReference>
<feature type="region of interest" description="Disordered" evidence="8">
    <location>
        <begin position="1"/>
        <end position="24"/>
    </location>
</feature>
<feature type="transmembrane region" description="Helical" evidence="9">
    <location>
        <begin position="88"/>
        <end position="110"/>
    </location>
</feature>
<evidence type="ECO:0000256" key="7">
    <source>
        <dbReference type="ARBA" id="ARBA00023136"/>
    </source>
</evidence>
<dbReference type="GO" id="GO:0008324">
    <property type="term" value="F:monoatomic cation transmembrane transporter activity"/>
    <property type="evidence" value="ECO:0007669"/>
    <property type="project" value="InterPro"/>
</dbReference>
<keyword evidence="7 9" id="KW-0472">Membrane</keyword>
<name>A0A9W5RER4_9ACTO</name>
<keyword evidence="3" id="KW-1003">Cell membrane</keyword>
<comment type="subcellular location">
    <subcellularLocation>
        <location evidence="1">Cell membrane</location>
        <topology evidence="1">Multi-pass membrane protein</topology>
    </subcellularLocation>
</comment>
<keyword evidence="5 9" id="KW-1133">Transmembrane helix</keyword>
<feature type="transmembrane region" description="Helical" evidence="9">
    <location>
        <begin position="167"/>
        <end position="188"/>
    </location>
</feature>
<comment type="caution">
    <text evidence="10">The sequence shown here is derived from an EMBL/GenBank/DDBJ whole genome shotgun (WGS) entry which is preliminary data.</text>
</comment>
<feature type="transmembrane region" description="Helical" evidence="9">
    <location>
        <begin position="390"/>
        <end position="412"/>
    </location>
</feature>
<evidence type="ECO:0000256" key="1">
    <source>
        <dbReference type="ARBA" id="ARBA00004651"/>
    </source>
</evidence>
<feature type="transmembrane region" description="Helical" evidence="9">
    <location>
        <begin position="55"/>
        <end position="76"/>
    </location>
</feature>
<reference evidence="10 11" key="1">
    <citation type="submission" date="2013-05" db="EMBL/GenBank/DDBJ databases">
        <title>The Genome Sequence of Actinomyces europaeus ACS-120-V-COL10B.</title>
        <authorList>
            <consortium name="The Broad Institute Genomics Platform"/>
            <person name="Earl A."/>
            <person name="Ward D."/>
            <person name="Feldgarden M."/>
            <person name="Gevers D."/>
            <person name="Saerens B."/>
            <person name="Vaneechoutte M."/>
            <person name="Walker B."/>
            <person name="Young S."/>
            <person name="Zeng Q."/>
            <person name="Gargeya S."/>
            <person name="Fitzgerald M."/>
            <person name="Haas B."/>
            <person name="Abouelleil A."/>
            <person name="Allen A.W."/>
            <person name="Alvarado L."/>
            <person name="Arachchi H.M."/>
            <person name="Berlin A.M."/>
            <person name="Chapman S.B."/>
            <person name="Gainer-Dewar J."/>
            <person name="Goldberg J."/>
            <person name="Griggs A."/>
            <person name="Gujja S."/>
            <person name="Hansen M."/>
            <person name="Howarth C."/>
            <person name="Imamovic A."/>
            <person name="Ireland A."/>
            <person name="Larimer J."/>
            <person name="McCowan C."/>
            <person name="Murphy C."/>
            <person name="Pearson M."/>
            <person name="Poon T.W."/>
            <person name="Priest M."/>
            <person name="Roberts A."/>
            <person name="Saif S."/>
            <person name="Shea T."/>
            <person name="Sisk P."/>
            <person name="Sykes S."/>
            <person name="Wortman J."/>
            <person name="Nusbaum C."/>
            <person name="Birren B."/>
        </authorList>
    </citation>
    <scope>NUCLEOTIDE SEQUENCE [LARGE SCALE GENOMIC DNA]</scope>
    <source>
        <strain evidence="10 11">ACS-120-V-Col10b</strain>
    </source>
</reference>
<evidence type="ECO:0000256" key="8">
    <source>
        <dbReference type="SAM" id="MobiDB-lite"/>
    </source>
</evidence>
<evidence type="ECO:0000256" key="5">
    <source>
        <dbReference type="ARBA" id="ARBA00022989"/>
    </source>
</evidence>
<gene>
    <name evidence="10" type="ORF">HMPREF9238_00868</name>
</gene>
<keyword evidence="11" id="KW-1185">Reference proteome</keyword>
<evidence type="ECO:0000256" key="6">
    <source>
        <dbReference type="ARBA" id="ARBA00023065"/>
    </source>
</evidence>
<dbReference type="PANTHER" id="PTHR32024">
    <property type="entry name" value="TRK SYSTEM POTASSIUM UPTAKE PROTEIN TRKG-RELATED"/>
    <property type="match status" value="1"/>
</dbReference>
<keyword evidence="2" id="KW-0813">Transport</keyword>
<keyword evidence="4 9" id="KW-0812">Transmembrane</keyword>
<dbReference type="AlphaFoldDB" id="A0A9W5RER4"/>
<feature type="transmembrane region" description="Helical" evidence="9">
    <location>
        <begin position="200"/>
        <end position="220"/>
    </location>
</feature>
<feature type="transmembrane region" description="Helical" evidence="9">
    <location>
        <begin position="232"/>
        <end position="252"/>
    </location>
</feature>
<dbReference type="EMBL" id="AGWN01000001">
    <property type="protein sequence ID" value="EPD31108.1"/>
    <property type="molecule type" value="Genomic_DNA"/>
</dbReference>
<dbReference type="Proteomes" id="UP000014387">
    <property type="component" value="Unassembled WGS sequence"/>
</dbReference>
<evidence type="ECO:0000256" key="4">
    <source>
        <dbReference type="ARBA" id="ARBA00022692"/>
    </source>
</evidence>
<proteinExistence type="predicted"/>
<protein>
    <recommendedName>
        <fullName evidence="12">TrkH family potassium uptake protein</fullName>
    </recommendedName>
</protein>
<evidence type="ECO:0008006" key="12">
    <source>
        <dbReference type="Google" id="ProtNLM"/>
    </source>
</evidence>
<accession>A0A9W5RER4</accession>
<sequence>MDPFAPGGEAFPRDTPAPGYPNIQPTAIYQSHEPTLRERLRGKIDHWAKTYPARLAMIVFASIIAVTTALLSLPIATQSGRRAPFADALFNATSAVAVTGLASVDTANYWSLFGQIVLATAISIGGMGVMTLASILGLAVSRHLGLTQRMLAATETKTAALGQVGSLLRMVILTALTMDFLLFAVLFPRFLTLGYQFKEALWYAIFMAISIFNNAGFVVIPEGLEQFTSDLWVIAPIVVGTAVGALGFPVIMDLTRNWKQPRRLTLHSKLTITTYITLAIAGSLVIGALEWNNVNSMGTLSAQDRIAHSVLAGVNGRSSGISILDESQMHATTWWIQDALMFIGGGSASTGGGIKVTTLAVLALAVLAEARGDRDIEAFGRRISSSTVRLAVAVTMIGAFLVGIATMILLAVTPYSLDRVLFEAISAFGTCGLSTGITADLPDTGKHTLSALMYLGRTGPMTIAAALALRERRRVIRQPQENPIIG</sequence>